<organism evidence="2 3">
    <name type="scientific">Alectoria fallacina</name>
    <dbReference type="NCBI Taxonomy" id="1903189"/>
    <lineage>
        <taxon>Eukaryota</taxon>
        <taxon>Fungi</taxon>
        <taxon>Dikarya</taxon>
        <taxon>Ascomycota</taxon>
        <taxon>Pezizomycotina</taxon>
        <taxon>Lecanoromycetes</taxon>
        <taxon>OSLEUM clade</taxon>
        <taxon>Lecanoromycetidae</taxon>
        <taxon>Lecanorales</taxon>
        <taxon>Lecanorineae</taxon>
        <taxon>Parmeliaceae</taxon>
        <taxon>Alectoria</taxon>
    </lineage>
</organism>
<feature type="region of interest" description="Disordered" evidence="1">
    <location>
        <begin position="267"/>
        <end position="341"/>
    </location>
</feature>
<reference evidence="2" key="1">
    <citation type="submission" date="2021-03" db="EMBL/GenBank/DDBJ databases">
        <authorList>
            <person name="Tagirdzhanova G."/>
        </authorList>
    </citation>
    <scope>NUCLEOTIDE SEQUENCE</scope>
</reference>
<proteinExistence type="predicted"/>
<accession>A0A8H3FAG7</accession>
<feature type="compositionally biased region" description="Basic and acidic residues" evidence="1">
    <location>
        <begin position="320"/>
        <end position="341"/>
    </location>
</feature>
<gene>
    <name evidence="2" type="ORF">ALECFALPRED_001697</name>
</gene>
<dbReference type="EMBL" id="CAJPDR010000142">
    <property type="protein sequence ID" value="CAF9921046.1"/>
    <property type="molecule type" value="Genomic_DNA"/>
</dbReference>
<keyword evidence="3" id="KW-1185">Reference proteome</keyword>
<evidence type="ECO:0000256" key="1">
    <source>
        <dbReference type="SAM" id="MobiDB-lite"/>
    </source>
</evidence>
<comment type="caution">
    <text evidence="2">The sequence shown here is derived from an EMBL/GenBank/DDBJ whole genome shotgun (WGS) entry which is preliminary data.</text>
</comment>
<name>A0A8H3FAG7_9LECA</name>
<protein>
    <submittedName>
        <fullName evidence="2">Uncharacterized protein</fullName>
    </submittedName>
</protein>
<evidence type="ECO:0000313" key="2">
    <source>
        <dbReference type="EMBL" id="CAF9921046.1"/>
    </source>
</evidence>
<dbReference type="AlphaFoldDB" id="A0A8H3FAG7"/>
<evidence type="ECO:0000313" key="3">
    <source>
        <dbReference type="Proteomes" id="UP000664203"/>
    </source>
</evidence>
<dbReference type="OrthoDB" id="72726at2759"/>
<dbReference type="Proteomes" id="UP000664203">
    <property type="component" value="Unassembled WGS sequence"/>
</dbReference>
<sequence>MRTYQYGWRSGRLGPDQWSHRMIPPAHQYVSFTRFLALPPEIRNQIYASHFRTLTLIYPTFSLPPLLFTSHQIHAEALPFLQKSATYNLLTTEHLVDFLTTLTPASIAQLRHISVRGFPFPVYPDDDDSCYHTHLFPSLLPLFLGLHLDTLEVIDAFHGKGVDEDGWGHDATYYDLEAMIKQGRGWKELVFKSVNDCWLEASVYECYGADGTVATTQMTGRMAQPRVWDRMIKERDGEDSGARVEMWSCAEEGVWEKVEGDYNADLEDEAEGDNTEDDTDQDDPEDDSEQESPDENEGPMLSMGREGDDESRPSIKVRVRRGEGAEYVQDRRSIGEDKPSRKLREMFEKLGWKEIKARKLFIPGAEKRPCSHL</sequence>
<feature type="compositionally biased region" description="Acidic residues" evidence="1">
    <location>
        <begin position="267"/>
        <end position="297"/>
    </location>
</feature>